<feature type="transmembrane region" description="Helical" evidence="1">
    <location>
        <begin position="52"/>
        <end position="73"/>
    </location>
</feature>
<proteinExistence type="predicted"/>
<evidence type="ECO:0000256" key="1">
    <source>
        <dbReference type="SAM" id="Phobius"/>
    </source>
</evidence>
<feature type="transmembrane region" description="Helical" evidence="1">
    <location>
        <begin position="20"/>
        <end position="46"/>
    </location>
</feature>
<keyword evidence="1" id="KW-0812">Transmembrane</keyword>
<accession>A0A6N3FZ01</accession>
<reference evidence="2" key="1">
    <citation type="submission" date="2019-11" db="EMBL/GenBank/DDBJ databases">
        <authorList>
            <person name="Feng L."/>
        </authorList>
    </citation>
    <scope>NUCLEOTIDE SEQUENCE</scope>
    <source>
        <strain evidence="2">CTertiumLFYP3</strain>
    </source>
</reference>
<sequence length="81" mass="7806">MRFGKVFERGFQGAELGALIGGAFTAVATTATFFFTGPIGVAALAATATASAVSGTAIGTGIGGGIGAALGAAEEYMESKN</sequence>
<dbReference type="EMBL" id="CACRTO010000042">
    <property type="protein sequence ID" value="VYU57076.1"/>
    <property type="molecule type" value="Genomic_DNA"/>
</dbReference>
<keyword evidence="1" id="KW-0472">Membrane</keyword>
<name>A0A6N3FZ01_9CLOT</name>
<dbReference type="RefSeq" id="WP_156627348.1">
    <property type="nucleotide sequence ID" value="NZ_CACRTO010000042.1"/>
</dbReference>
<evidence type="ECO:0000313" key="2">
    <source>
        <dbReference type="EMBL" id="VYU57076.1"/>
    </source>
</evidence>
<dbReference type="AlphaFoldDB" id="A0A6N3FZ01"/>
<organism evidence="2">
    <name type="scientific">Clostridium tertium</name>
    <dbReference type="NCBI Taxonomy" id="1559"/>
    <lineage>
        <taxon>Bacteria</taxon>
        <taxon>Bacillati</taxon>
        <taxon>Bacillota</taxon>
        <taxon>Clostridia</taxon>
        <taxon>Eubacteriales</taxon>
        <taxon>Clostridiaceae</taxon>
        <taxon>Clostridium</taxon>
    </lineage>
</organism>
<gene>
    <name evidence="2" type="ORF">CTLFYP3_02909</name>
</gene>
<keyword evidence="1" id="KW-1133">Transmembrane helix</keyword>
<protein>
    <submittedName>
        <fullName evidence="2">Uncharacterized protein</fullName>
    </submittedName>
</protein>